<dbReference type="PANTHER" id="PTHR10491:SF4">
    <property type="entry name" value="METHIONINE ADENOSYLTRANSFERASE 2 SUBUNIT BETA"/>
    <property type="match status" value="1"/>
</dbReference>
<evidence type="ECO:0000256" key="6">
    <source>
        <dbReference type="RuleBase" id="RU364082"/>
    </source>
</evidence>
<dbReference type="UniPathway" id="UPA00124"/>
<keyword evidence="6 8" id="KW-0560">Oxidoreductase</keyword>
<dbReference type="Pfam" id="PF04321">
    <property type="entry name" value="RmlD_sub_bind"/>
    <property type="match status" value="1"/>
</dbReference>
<evidence type="ECO:0000256" key="3">
    <source>
        <dbReference type="ARBA" id="ARBA00012929"/>
    </source>
</evidence>
<dbReference type="OrthoDB" id="9803892at2"/>
<dbReference type="EC" id="1.1.1.133" evidence="3 6"/>
<evidence type="ECO:0000313" key="9">
    <source>
        <dbReference type="Proteomes" id="UP000004509"/>
    </source>
</evidence>
<organism evidence="8 9">
    <name type="scientific">Treponema vincentii ATCC 35580</name>
    <dbReference type="NCBI Taxonomy" id="596324"/>
    <lineage>
        <taxon>Bacteria</taxon>
        <taxon>Pseudomonadati</taxon>
        <taxon>Spirochaetota</taxon>
        <taxon>Spirochaetia</taxon>
        <taxon>Spirochaetales</taxon>
        <taxon>Treponemataceae</taxon>
        <taxon>Treponema</taxon>
    </lineage>
</organism>
<dbReference type="NCBIfam" id="TIGR01214">
    <property type="entry name" value="rmlD"/>
    <property type="match status" value="1"/>
</dbReference>
<dbReference type="InterPro" id="IPR036291">
    <property type="entry name" value="NAD(P)-bd_dom_sf"/>
</dbReference>
<comment type="similarity">
    <text evidence="2 6">Belongs to the dTDP-4-dehydrorhamnose reductase family.</text>
</comment>
<evidence type="ECO:0000256" key="2">
    <source>
        <dbReference type="ARBA" id="ARBA00010944"/>
    </source>
</evidence>
<sequence>MIWLIGSKGMLASEIAAQLDTHAIQWIGSDKEVDITDRISIEAFAQRNFTVGPLQWIINCAAYTAVDKAEDDPVTAQKLNADALINICEVAKQYGSQLIHFSTDYVFDGTSAVPYTEADHTQPQSVYGVTKLQGERNIVERLPEHYIIRTAWLYGKNGNNFVSTMLRLMNEKDSLKVVNDQRGSPTYAVDLAKAVLRIMQLDNHRYGIYHYSNEGNITWYDFACEIYKQGKESGLIKSDCAVASCSSNEFPQKAHRPSFSLLNKEKIKAAFSLSIPQWNESLTAYLKELL</sequence>
<dbReference type="GO" id="GO:0019305">
    <property type="term" value="P:dTDP-rhamnose biosynthetic process"/>
    <property type="evidence" value="ECO:0007669"/>
    <property type="project" value="UniProtKB-UniPathway"/>
</dbReference>
<dbReference type="Gene3D" id="3.90.25.10">
    <property type="entry name" value="UDP-galactose 4-epimerase, domain 1"/>
    <property type="match status" value="1"/>
</dbReference>
<dbReference type="Proteomes" id="UP000004509">
    <property type="component" value="Unassembled WGS sequence"/>
</dbReference>
<dbReference type="InterPro" id="IPR005913">
    <property type="entry name" value="dTDP_dehydrorham_reduct"/>
</dbReference>
<protein>
    <recommendedName>
        <fullName evidence="4 6">dTDP-4-dehydrorhamnose reductase</fullName>
        <ecNumber evidence="3 6">1.1.1.133</ecNumber>
    </recommendedName>
</protein>
<evidence type="ECO:0000256" key="4">
    <source>
        <dbReference type="ARBA" id="ARBA00017099"/>
    </source>
</evidence>
<dbReference type="Gene3D" id="3.40.50.720">
    <property type="entry name" value="NAD(P)-binding Rossmann-like Domain"/>
    <property type="match status" value="1"/>
</dbReference>
<evidence type="ECO:0000259" key="7">
    <source>
        <dbReference type="Pfam" id="PF04321"/>
    </source>
</evidence>
<proteinExistence type="inferred from homology"/>
<reference evidence="8 9" key="1">
    <citation type="submission" date="2009-07" db="EMBL/GenBank/DDBJ databases">
        <authorList>
            <person name="Madupu R."/>
            <person name="Sebastian Y."/>
            <person name="Durkin A.S."/>
            <person name="Torralba M."/>
            <person name="Methe B."/>
            <person name="Sutton G.G."/>
            <person name="Strausberg R.L."/>
            <person name="Nelson K.E."/>
        </authorList>
    </citation>
    <scope>NUCLEOTIDE SEQUENCE [LARGE SCALE GENOMIC DNA]</scope>
    <source>
        <strain evidence="8 9">ATCC 35580</strain>
    </source>
</reference>
<dbReference type="eggNOG" id="COG1091">
    <property type="taxonomic scope" value="Bacteria"/>
</dbReference>
<dbReference type="SUPFAM" id="SSF51735">
    <property type="entry name" value="NAD(P)-binding Rossmann-fold domains"/>
    <property type="match status" value="1"/>
</dbReference>
<accession>C8PNG5</accession>
<dbReference type="RefSeq" id="WP_006188079.1">
    <property type="nucleotide sequence ID" value="NZ_ACYH01000013.1"/>
</dbReference>
<comment type="function">
    <text evidence="6">Catalyzes the reduction of dTDP-6-deoxy-L-lyxo-4-hexulose to yield dTDP-L-rhamnose.</text>
</comment>
<name>C8PNG5_9SPIR</name>
<dbReference type="GO" id="GO:0005829">
    <property type="term" value="C:cytosol"/>
    <property type="evidence" value="ECO:0007669"/>
    <property type="project" value="TreeGrafter"/>
</dbReference>
<evidence type="ECO:0000313" key="8">
    <source>
        <dbReference type="EMBL" id="EEV21070.1"/>
    </source>
</evidence>
<comment type="pathway">
    <text evidence="1 6">Carbohydrate biosynthesis; dTDP-L-rhamnose biosynthesis.</text>
</comment>
<comment type="caution">
    <text evidence="8">The sequence shown here is derived from an EMBL/GenBank/DDBJ whole genome shotgun (WGS) entry which is preliminary data.</text>
</comment>
<comment type="catalytic activity">
    <reaction evidence="5">
        <text>dTDP-beta-L-rhamnose + NADP(+) = dTDP-4-dehydro-beta-L-rhamnose + NADPH + H(+)</text>
        <dbReference type="Rhea" id="RHEA:21796"/>
        <dbReference type="ChEBI" id="CHEBI:15378"/>
        <dbReference type="ChEBI" id="CHEBI:57510"/>
        <dbReference type="ChEBI" id="CHEBI:57783"/>
        <dbReference type="ChEBI" id="CHEBI:58349"/>
        <dbReference type="ChEBI" id="CHEBI:62830"/>
        <dbReference type="EC" id="1.1.1.133"/>
    </reaction>
</comment>
<dbReference type="STRING" id="596324.TREVI0001_2595"/>
<gene>
    <name evidence="8" type="primary">rfbD</name>
    <name evidence="8" type="ORF">TREVI0001_2595</name>
</gene>
<dbReference type="EMBL" id="ACYH01000013">
    <property type="protein sequence ID" value="EEV21070.1"/>
    <property type="molecule type" value="Genomic_DNA"/>
</dbReference>
<evidence type="ECO:0000256" key="5">
    <source>
        <dbReference type="ARBA" id="ARBA00048200"/>
    </source>
</evidence>
<dbReference type="PANTHER" id="PTHR10491">
    <property type="entry name" value="DTDP-4-DEHYDRORHAMNOSE REDUCTASE"/>
    <property type="match status" value="1"/>
</dbReference>
<dbReference type="GO" id="GO:0008831">
    <property type="term" value="F:dTDP-4-dehydrorhamnose reductase activity"/>
    <property type="evidence" value="ECO:0007669"/>
    <property type="project" value="UniProtKB-EC"/>
</dbReference>
<dbReference type="CDD" id="cd05254">
    <property type="entry name" value="dTDP_HR_like_SDR_e"/>
    <property type="match status" value="1"/>
</dbReference>
<keyword evidence="6" id="KW-0521">NADP</keyword>
<dbReference type="AlphaFoldDB" id="C8PNG5"/>
<feature type="domain" description="RmlD-like substrate binding" evidence="7">
    <location>
        <begin position="2"/>
        <end position="289"/>
    </location>
</feature>
<dbReference type="InterPro" id="IPR029903">
    <property type="entry name" value="RmlD-like-bd"/>
</dbReference>
<evidence type="ECO:0000256" key="1">
    <source>
        <dbReference type="ARBA" id="ARBA00004781"/>
    </source>
</evidence>